<dbReference type="SUPFAM" id="SSF56112">
    <property type="entry name" value="Protein kinase-like (PK-like)"/>
    <property type="match status" value="1"/>
</dbReference>
<dbReference type="GO" id="GO:0005524">
    <property type="term" value="F:ATP binding"/>
    <property type="evidence" value="ECO:0007669"/>
    <property type="project" value="UniProtKB-KW"/>
</dbReference>
<dbReference type="SMART" id="SM00028">
    <property type="entry name" value="TPR"/>
    <property type="match status" value="12"/>
</dbReference>
<keyword evidence="5" id="KW-0418">Kinase</keyword>
<dbReference type="InterPro" id="IPR019734">
    <property type="entry name" value="TPR_rpt"/>
</dbReference>
<dbReference type="PROSITE" id="PS00108">
    <property type="entry name" value="PROTEIN_KINASE_ST"/>
    <property type="match status" value="1"/>
</dbReference>
<reference evidence="9 10" key="1">
    <citation type="submission" date="2016-07" db="EMBL/GenBank/DDBJ databases">
        <title>Draft genome sequence of Prauserella sp. YIM 121212, isolated from alkaline soil.</title>
        <authorList>
            <person name="Ruckert C."/>
            <person name="Albersmeier A."/>
            <person name="Jiang C.-L."/>
            <person name="Jiang Y."/>
            <person name="Kalinowski J."/>
            <person name="Schneider O."/>
            <person name="Winkler A."/>
            <person name="Zotchev S.B."/>
        </authorList>
    </citation>
    <scope>NUCLEOTIDE SEQUENCE [LARGE SCALE GENOMIC DNA]</scope>
    <source>
        <strain evidence="9 10">YIM 121212</strain>
    </source>
</reference>
<dbReference type="RefSeq" id="WP_110342703.1">
    <property type="nucleotide sequence ID" value="NZ_JBHVKT010000121.1"/>
</dbReference>
<comment type="caution">
    <text evidence="9">The sequence shown here is derived from an EMBL/GenBank/DDBJ whole genome shotgun (WGS) entry which is preliminary data.</text>
</comment>
<dbReference type="Pfam" id="PF13432">
    <property type="entry name" value="TPR_16"/>
    <property type="match status" value="5"/>
</dbReference>
<keyword evidence="6" id="KW-0067">ATP-binding</keyword>
<evidence type="ECO:0000313" key="9">
    <source>
        <dbReference type="EMBL" id="PXY21912.1"/>
    </source>
</evidence>
<proteinExistence type="predicted"/>
<keyword evidence="4" id="KW-0547">Nucleotide-binding</keyword>
<dbReference type="Gene3D" id="1.25.40.10">
    <property type="entry name" value="Tetratricopeptide repeat domain"/>
    <property type="match status" value="3"/>
</dbReference>
<feature type="repeat" description="TPR" evidence="7">
    <location>
        <begin position="661"/>
        <end position="694"/>
    </location>
</feature>
<dbReference type="EMBL" id="MASU01000014">
    <property type="protein sequence ID" value="PXY21912.1"/>
    <property type="molecule type" value="Genomic_DNA"/>
</dbReference>
<name>A0A318LCH4_9PSEU</name>
<dbReference type="PROSITE" id="PS50005">
    <property type="entry name" value="TPR"/>
    <property type="match status" value="4"/>
</dbReference>
<keyword evidence="10" id="KW-1185">Reference proteome</keyword>
<evidence type="ECO:0000256" key="1">
    <source>
        <dbReference type="ARBA" id="ARBA00012513"/>
    </source>
</evidence>
<evidence type="ECO:0000256" key="2">
    <source>
        <dbReference type="ARBA" id="ARBA00022527"/>
    </source>
</evidence>
<feature type="repeat" description="TPR" evidence="7">
    <location>
        <begin position="425"/>
        <end position="458"/>
    </location>
</feature>
<evidence type="ECO:0000256" key="3">
    <source>
        <dbReference type="ARBA" id="ARBA00022679"/>
    </source>
</evidence>
<dbReference type="CDD" id="cd14014">
    <property type="entry name" value="STKc_PknB_like"/>
    <property type="match status" value="1"/>
</dbReference>
<evidence type="ECO:0000259" key="8">
    <source>
        <dbReference type="PROSITE" id="PS50011"/>
    </source>
</evidence>
<evidence type="ECO:0000313" key="10">
    <source>
        <dbReference type="Proteomes" id="UP000247892"/>
    </source>
</evidence>
<protein>
    <recommendedName>
        <fullName evidence="1">non-specific serine/threonine protein kinase</fullName>
        <ecNumber evidence="1">2.7.11.1</ecNumber>
    </recommendedName>
</protein>
<dbReference type="GO" id="GO:0004674">
    <property type="term" value="F:protein serine/threonine kinase activity"/>
    <property type="evidence" value="ECO:0007669"/>
    <property type="project" value="UniProtKB-KW"/>
</dbReference>
<dbReference type="SMART" id="SM00220">
    <property type="entry name" value="S_TKc"/>
    <property type="match status" value="1"/>
</dbReference>
<dbReference type="PANTHER" id="PTHR43289:SF6">
    <property type="entry name" value="SERINE_THREONINE-PROTEIN KINASE NEKL-3"/>
    <property type="match status" value="1"/>
</dbReference>
<dbReference type="Gene3D" id="1.10.510.10">
    <property type="entry name" value="Transferase(Phosphotransferase) domain 1"/>
    <property type="match status" value="1"/>
</dbReference>
<dbReference type="Pfam" id="PF00069">
    <property type="entry name" value="Pkinase"/>
    <property type="match status" value="1"/>
</dbReference>
<dbReference type="PROSITE" id="PS50011">
    <property type="entry name" value="PROTEIN_KINASE_DOM"/>
    <property type="match status" value="1"/>
</dbReference>
<dbReference type="InterPro" id="IPR008271">
    <property type="entry name" value="Ser/Thr_kinase_AS"/>
</dbReference>
<dbReference type="SUPFAM" id="SSF48452">
    <property type="entry name" value="TPR-like"/>
    <property type="match status" value="3"/>
</dbReference>
<keyword evidence="2" id="KW-0723">Serine/threonine-protein kinase</keyword>
<feature type="repeat" description="TPR" evidence="7">
    <location>
        <begin position="561"/>
        <end position="594"/>
    </location>
</feature>
<feature type="repeat" description="TPR" evidence="7">
    <location>
        <begin position="695"/>
        <end position="728"/>
    </location>
</feature>
<evidence type="ECO:0000256" key="7">
    <source>
        <dbReference type="PROSITE-ProRule" id="PRU00339"/>
    </source>
</evidence>
<dbReference type="InterPro" id="IPR011990">
    <property type="entry name" value="TPR-like_helical_dom_sf"/>
</dbReference>
<keyword evidence="3" id="KW-0808">Transferase</keyword>
<dbReference type="PANTHER" id="PTHR43289">
    <property type="entry name" value="MITOGEN-ACTIVATED PROTEIN KINASE KINASE KINASE 20-RELATED"/>
    <property type="match status" value="1"/>
</dbReference>
<dbReference type="AlphaFoldDB" id="A0A318LCH4"/>
<evidence type="ECO:0000256" key="5">
    <source>
        <dbReference type="ARBA" id="ARBA00022777"/>
    </source>
</evidence>
<dbReference type="EC" id="2.7.11.1" evidence="1"/>
<organism evidence="9 10">
    <name type="scientific">Prauserella flavalba</name>
    <dbReference type="NCBI Taxonomy" id="1477506"/>
    <lineage>
        <taxon>Bacteria</taxon>
        <taxon>Bacillati</taxon>
        <taxon>Actinomycetota</taxon>
        <taxon>Actinomycetes</taxon>
        <taxon>Pseudonocardiales</taxon>
        <taxon>Pseudonocardiaceae</taxon>
        <taxon>Prauserella</taxon>
    </lineage>
</organism>
<gene>
    <name evidence="9" type="ORF">BA062_30650</name>
</gene>
<dbReference type="OrthoDB" id="3272402at2"/>
<dbReference type="InterPro" id="IPR011009">
    <property type="entry name" value="Kinase-like_dom_sf"/>
</dbReference>
<dbReference type="Pfam" id="PF13371">
    <property type="entry name" value="TPR_9"/>
    <property type="match status" value="1"/>
</dbReference>
<accession>A0A318LCH4</accession>
<dbReference type="Proteomes" id="UP000247892">
    <property type="component" value="Unassembled WGS sequence"/>
</dbReference>
<evidence type="ECO:0000256" key="4">
    <source>
        <dbReference type="ARBA" id="ARBA00022741"/>
    </source>
</evidence>
<evidence type="ECO:0000256" key="6">
    <source>
        <dbReference type="ARBA" id="ARBA00022840"/>
    </source>
</evidence>
<dbReference type="InterPro" id="IPR000719">
    <property type="entry name" value="Prot_kinase_dom"/>
</dbReference>
<feature type="domain" description="Protein kinase" evidence="8">
    <location>
        <begin position="109"/>
        <end position="367"/>
    </location>
</feature>
<sequence length="748" mass="81687">MVATGGTRYDRLRRAGHEALAAGDVERAVEAFGQAARVAPWRPEAHCDLGLAFHAGGRFEAARFAYRGALEIDRVNSTALAGLAALPPEPPGRANFRAGQRLRGGRDGHWLVHGVKQGGFGVVYAVTEEGTGQLRALKTFDARLLWSDEDRRRFEREAVTWLMLDPHPNIVTARWLEYVEGFPCLVMDFAEGGDLGTLLESGPLEPHRAMLLGLQFCDGMRHAHDQLRLVHRDIKPANCLLSRDGVLMITDFGLARAFGRADGPTVPTTGEGADTTIVGTPSYMAPEQFRPGAVLDTRSDVYAFGVLLLCLLTATTPPPKRAAEYVEECSGALPAPLAGLIARCVRPDPGDRPAGFAEVRARLQDVYRTVVGTPAPSPARASGPVPQDWVDKSLGFRHLGRFDDAVTCAVRGLRAVPGDRPEVESQLWHVLGLAQTDQGTHADAMVSFDRALRLNPAEPRLWLSRGVALHRAGWPEEALRCYENGLAHAPEDGHLWLARGRLLRMSGRHGEAERALRRAARLLPADPEVVYEQAVLWHALGAHREALDGARAVLRISPRHGGAWVLRGDVLFTLGDLVEAVAAYDRALEIEPLRHLVLVSKARALGELGRHDEAMACFDRSLRIEETGAAWNGKGLTYSGIGRPAEALACHDRALELAPTGENWNDRGIVLCELGRFAEALACFTRSLQLEPGRAFVWRNKGLALTRLGRLGDALVCYDTALRLEPQDEGAREAKENLLRRLNGGQPQ</sequence>
<keyword evidence="7" id="KW-0802">TPR repeat</keyword>